<dbReference type="CDD" id="cd00090">
    <property type="entry name" value="HTH_ARSR"/>
    <property type="match status" value="1"/>
</dbReference>
<evidence type="ECO:0000313" key="7">
    <source>
        <dbReference type="Proteomes" id="UP000339690"/>
    </source>
</evidence>
<dbReference type="Gene3D" id="3.30.420.40">
    <property type="match status" value="2"/>
</dbReference>
<comment type="function">
    <text evidence="1">Transcriptional repressor of xylose-utilizing enzymes.</text>
</comment>
<dbReference type="GO" id="GO:0003677">
    <property type="term" value="F:DNA binding"/>
    <property type="evidence" value="ECO:0007669"/>
    <property type="project" value="UniProtKB-KW"/>
</dbReference>
<evidence type="ECO:0000256" key="2">
    <source>
        <dbReference type="ARBA" id="ARBA00006479"/>
    </source>
</evidence>
<organism evidence="6 7">
    <name type="scientific">Gracilibacillus salitolerans</name>
    <dbReference type="NCBI Taxonomy" id="2663022"/>
    <lineage>
        <taxon>Bacteria</taxon>
        <taxon>Bacillati</taxon>
        <taxon>Bacillota</taxon>
        <taxon>Bacilli</taxon>
        <taxon>Bacillales</taxon>
        <taxon>Bacillaceae</taxon>
        <taxon>Gracilibacillus</taxon>
    </lineage>
</organism>
<evidence type="ECO:0000313" key="6">
    <source>
        <dbReference type="EMBL" id="QGH33794.1"/>
    </source>
</evidence>
<protein>
    <submittedName>
        <fullName evidence="6">ROK family protein</fullName>
    </submittedName>
</protein>
<keyword evidence="7" id="KW-1185">Reference proteome</keyword>
<feature type="domain" description="HTH marR-type" evidence="5">
    <location>
        <begin position="25"/>
        <end position="73"/>
    </location>
</feature>
<dbReference type="KEGG" id="grc:GI584_07070"/>
<dbReference type="PANTHER" id="PTHR18964">
    <property type="entry name" value="ROK (REPRESSOR, ORF, KINASE) FAMILY"/>
    <property type="match status" value="1"/>
</dbReference>
<dbReference type="InterPro" id="IPR011991">
    <property type="entry name" value="ArsR-like_HTH"/>
</dbReference>
<comment type="similarity">
    <text evidence="2">Belongs to the ROK (NagC/XylR) family.</text>
</comment>
<dbReference type="GO" id="GO:0003700">
    <property type="term" value="F:DNA-binding transcription factor activity"/>
    <property type="evidence" value="ECO:0007669"/>
    <property type="project" value="InterPro"/>
</dbReference>
<dbReference type="PANTHER" id="PTHR18964:SF149">
    <property type="entry name" value="BIFUNCTIONAL UDP-N-ACETYLGLUCOSAMINE 2-EPIMERASE_N-ACETYLMANNOSAMINE KINASE"/>
    <property type="match status" value="1"/>
</dbReference>
<dbReference type="InterPro" id="IPR043129">
    <property type="entry name" value="ATPase_NBD"/>
</dbReference>
<evidence type="ECO:0000256" key="3">
    <source>
        <dbReference type="ARBA" id="ARBA00022629"/>
    </source>
</evidence>
<dbReference type="SUPFAM" id="SSF53067">
    <property type="entry name" value="Actin-like ATPase domain"/>
    <property type="match status" value="1"/>
</dbReference>
<dbReference type="Pfam" id="PF12802">
    <property type="entry name" value="MarR_2"/>
    <property type="match status" value="1"/>
</dbReference>
<proteinExistence type="inferred from homology"/>
<name>A0A5Q2TG52_9BACI</name>
<evidence type="ECO:0000256" key="4">
    <source>
        <dbReference type="ARBA" id="ARBA00023125"/>
    </source>
</evidence>
<gene>
    <name evidence="6" type="ORF">GI584_07070</name>
</gene>
<dbReference type="GO" id="GO:0042732">
    <property type="term" value="P:D-xylose metabolic process"/>
    <property type="evidence" value="ECO:0007669"/>
    <property type="project" value="UniProtKB-KW"/>
</dbReference>
<reference evidence="6 7" key="1">
    <citation type="submission" date="2019-11" db="EMBL/GenBank/DDBJ databases">
        <title>Gracilibacillus salitolerans sp. nov., a moderate halophile isolated from a saline soil in northwest China.</title>
        <authorList>
            <person name="Gan L."/>
        </authorList>
    </citation>
    <scope>NUCLEOTIDE SEQUENCE [LARGE SCALE GENOMIC DNA]</scope>
    <source>
        <strain evidence="6 7">SCU50</strain>
    </source>
</reference>
<accession>A0A5Q2TG52</accession>
<dbReference type="EMBL" id="CP045915">
    <property type="protein sequence ID" value="QGH33794.1"/>
    <property type="molecule type" value="Genomic_DNA"/>
</dbReference>
<dbReference type="Pfam" id="PF00480">
    <property type="entry name" value="ROK"/>
    <property type="match status" value="1"/>
</dbReference>
<evidence type="ECO:0000259" key="5">
    <source>
        <dbReference type="Pfam" id="PF12802"/>
    </source>
</evidence>
<dbReference type="Proteomes" id="UP000339690">
    <property type="component" value="Chromosome"/>
</dbReference>
<dbReference type="SUPFAM" id="SSF46785">
    <property type="entry name" value="Winged helix' DNA-binding domain"/>
    <property type="match status" value="1"/>
</dbReference>
<dbReference type="Gene3D" id="1.10.10.10">
    <property type="entry name" value="Winged helix-like DNA-binding domain superfamily/Winged helix DNA-binding domain"/>
    <property type="match status" value="1"/>
</dbReference>
<sequence length="403" mass="44238">MEGDIITYSHEFQVGSTSLKQINKKRVLHYIKKNGGYSRSDIAKGLLISKPTVSNIVDELLEEGLVREKESERASSAGGRKPYQIYFNQDAFYIVGIDIGGTSIEIAVMNLIGFITDKTSFDTQRYVEHNLVNKIATTVTELLEKNRIDVEKVYGVGVGVPGITDVEKGIVIDAPSIGWKNTPLKEQLESLLPYPVYIDNDVNVAALGEQWKGTGNTNKNFLMITLGTGIGCGLIINGELYRGSSYAAGEIGYMITDKVAAEEKYDYAFHGYGFLDSHVGGPSITRRMLRHLQENNRDKKDLSAKKIFLMASEGDEAAIKIVNESVSHLAYALVNVISIVNPGLIILGGGISKSMNSYLTSLETTIEKHLPVKTDIVITNVEDVSLIGAGYLLLREHESILKV</sequence>
<keyword evidence="3" id="KW-0119">Carbohydrate metabolism</keyword>
<evidence type="ECO:0000256" key="1">
    <source>
        <dbReference type="ARBA" id="ARBA00002486"/>
    </source>
</evidence>
<keyword evidence="3" id="KW-0859">Xylose metabolism</keyword>
<dbReference type="InterPro" id="IPR000835">
    <property type="entry name" value="HTH_MarR-typ"/>
</dbReference>
<dbReference type="InterPro" id="IPR036388">
    <property type="entry name" value="WH-like_DNA-bd_sf"/>
</dbReference>
<dbReference type="AlphaFoldDB" id="A0A5Q2TG52"/>
<dbReference type="InterPro" id="IPR036390">
    <property type="entry name" value="WH_DNA-bd_sf"/>
</dbReference>
<keyword evidence="4" id="KW-0238">DNA-binding</keyword>
<dbReference type="InterPro" id="IPR000600">
    <property type="entry name" value="ROK"/>
</dbReference>